<feature type="transmembrane region" description="Helical" evidence="6">
    <location>
        <begin position="28"/>
        <end position="48"/>
    </location>
</feature>
<comment type="caution">
    <text evidence="7">The sequence shown here is derived from an EMBL/GenBank/DDBJ whole genome shotgun (WGS) entry which is preliminary data.</text>
</comment>
<organism evidence="7">
    <name type="scientific">marine sediment metagenome</name>
    <dbReference type="NCBI Taxonomy" id="412755"/>
    <lineage>
        <taxon>unclassified sequences</taxon>
        <taxon>metagenomes</taxon>
        <taxon>ecological metagenomes</taxon>
    </lineage>
</organism>
<evidence type="ECO:0000256" key="5">
    <source>
        <dbReference type="ARBA" id="ARBA00023136"/>
    </source>
</evidence>
<protein>
    <submittedName>
        <fullName evidence="7">Uncharacterized protein</fullName>
    </submittedName>
</protein>
<reference evidence="7" key="1">
    <citation type="journal article" date="2014" name="Front. Microbiol.">
        <title>High frequency of phylogenetically diverse reductive dehalogenase-homologous genes in deep subseafloor sedimentary metagenomes.</title>
        <authorList>
            <person name="Kawai M."/>
            <person name="Futagami T."/>
            <person name="Toyoda A."/>
            <person name="Takaki Y."/>
            <person name="Nishi S."/>
            <person name="Hori S."/>
            <person name="Arai W."/>
            <person name="Tsubouchi T."/>
            <person name="Morono Y."/>
            <person name="Uchiyama I."/>
            <person name="Ito T."/>
            <person name="Fujiyama A."/>
            <person name="Inagaki F."/>
            <person name="Takami H."/>
        </authorList>
    </citation>
    <scope>NUCLEOTIDE SEQUENCE</scope>
    <source>
        <strain evidence="7">Expedition CK06-06</strain>
    </source>
</reference>
<keyword evidence="3 6" id="KW-0812">Transmembrane</keyword>
<gene>
    <name evidence="7" type="ORF">S12H4_60238</name>
</gene>
<keyword evidence="2" id="KW-1003">Cell membrane</keyword>
<dbReference type="PANTHER" id="PTHR30250">
    <property type="entry name" value="PST FAMILY PREDICTED COLANIC ACID TRANSPORTER"/>
    <property type="match status" value="1"/>
</dbReference>
<evidence type="ECO:0000256" key="3">
    <source>
        <dbReference type="ARBA" id="ARBA00022692"/>
    </source>
</evidence>
<keyword evidence="4 6" id="KW-1133">Transmembrane helix</keyword>
<dbReference type="GO" id="GO:0005886">
    <property type="term" value="C:plasma membrane"/>
    <property type="evidence" value="ECO:0007669"/>
    <property type="project" value="UniProtKB-SubCell"/>
</dbReference>
<feature type="non-terminal residue" evidence="7">
    <location>
        <position position="100"/>
    </location>
</feature>
<accession>X1UVF9</accession>
<evidence type="ECO:0000256" key="6">
    <source>
        <dbReference type="SAM" id="Phobius"/>
    </source>
</evidence>
<proteinExistence type="predicted"/>
<dbReference type="PANTHER" id="PTHR30250:SF11">
    <property type="entry name" value="O-ANTIGEN TRANSPORTER-RELATED"/>
    <property type="match status" value="1"/>
</dbReference>
<sequence length="100" mass="11073">MSNKNFTPAQKIAKESTISFVGMGYGQFVRYLFAALLARLVGVQYLGIYSLGNSITNIAGVLSKAGTDVGLMRYISRRDFEKDRESIKNDIRSTLKMGLV</sequence>
<evidence type="ECO:0000256" key="2">
    <source>
        <dbReference type="ARBA" id="ARBA00022475"/>
    </source>
</evidence>
<dbReference type="InterPro" id="IPR050833">
    <property type="entry name" value="Poly_Biosynth_Transport"/>
</dbReference>
<evidence type="ECO:0000256" key="4">
    <source>
        <dbReference type="ARBA" id="ARBA00022989"/>
    </source>
</evidence>
<dbReference type="AlphaFoldDB" id="X1UVF9"/>
<keyword evidence="5 6" id="KW-0472">Membrane</keyword>
<dbReference type="EMBL" id="BARW01039593">
    <property type="protein sequence ID" value="GAJ21458.1"/>
    <property type="molecule type" value="Genomic_DNA"/>
</dbReference>
<name>X1UVF9_9ZZZZ</name>
<evidence type="ECO:0000256" key="1">
    <source>
        <dbReference type="ARBA" id="ARBA00004651"/>
    </source>
</evidence>
<comment type="subcellular location">
    <subcellularLocation>
        <location evidence="1">Cell membrane</location>
        <topology evidence="1">Multi-pass membrane protein</topology>
    </subcellularLocation>
</comment>
<evidence type="ECO:0000313" key="7">
    <source>
        <dbReference type="EMBL" id="GAJ21458.1"/>
    </source>
</evidence>